<keyword evidence="3" id="KW-0862">Zinc</keyword>
<dbReference type="Pfam" id="PF04434">
    <property type="entry name" value="SWIM"/>
    <property type="match status" value="1"/>
</dbReference>
<keyword evidence="2 4" id="KW-0863">Zinc-finger</keyword>
<keyword evidence="6" id="KW-0808">Transferase</keyword>
<evidence type="ECO:0000256" key="4">
    <source>
        <dbReference type="PROSITE-ProRule" id="PRU00325"/>
    </source>
</evidence>
<evidence type="ECO:0000313" key="7">
    <source>
        <dbReference type="Proteomes" id="UP000236291"/>
    </source>
</evidence>
<dbReference type="GO" id="GO:0016301">
    <property type="term" value="F:kinase activity"/>
    <property type="evidence" value="ECO:0007669"/>
    <property type="project" value="UniProtKB-KW"/>
</dbReference>
<reference evidence="6 7" key="1">
    <citation type="journal article" date="2014" name="Am. J. Bot.">
        <title>Genome assembly and annotation for red clover (Trifolium pratense; Fabaceae).</title>
        <authorList>
            <person name="Istvanek J."/>
            <person name="Jaros M."/>
            <person name="Krenek A."/>
            <person name="Repkova J."/>
        </authorList>
    </citation>
    <scope>NUCLEOTIDE SEQUENCE [LARGE SCALE GENOMIC DNA]</scope>
    <source>
        <strain evidence="7">cv. Tatra</strain>
        <tissue evidence="6">Young leaves</tissue>
    </source>
</reference>
<gene>
    <name evidence="6" type="ORF">L195_g057084</name>
</gene>
<keyword evidence="1" id="KW-0479">Metal-binding</keyword>
<proteinExistence type="predicted"/>
<dbReference type="EMBL" id="ASHM01111215">
    <property type="protein sequence ID" value="PNX70095.1"/>
    <property type="molecule type" value="Genomic_DNA"/>
</dbReference>
<sequence>ITALVQATYYRLGKLFAKRGKQSATVLASGQQYTEACQDRILDAVGKSNSCGVTEFDLQNYTFSVEETEDPREGRPMDHFQVHLKEKMCDCGKFQALHLLCSHVIAACNRVNISYQAFIDDVYRVGTVNVVYDEAFPVV</sequence>
<evidence type="ECO:0000259" key="5">
    <source>
        <dbReference type="PROSITE" id="PS50966"/>
    </source>
</evidence>
<dbReference type="InterPro" id="IPR007527">
    <property type="entry name" value="Znf_SWIM"/>
</dbReference>
<dbReference type="InterPro" id="IPR006564">
    <property type="entry name" value="Znf_PMZ"/>
</dbReference>
<comment type="caution">
    <text evidence="6">The sequence shown here is derived from an EMBL/GenBank/DDBJ whole genome shotgun (WGS) entry which is preliminary data.</text>
</comment>
<accession>A0A2K3KUY5</accession>
<dbReference type="Proteomes" id="UP000236291">
    <property type="component" value="Unassembled WGS sequence"/>
</dbReference>
<evidence type="ECO:0000256" key="2">
    <source>
        <dbReference type="ARBA" id="ARBA00022771"/>
    </source>
</evidence>
<feature type="non-terminal residue" evidence="6">
    <location>
        <position position="1"/>
    </location>
</feature>
<dbReference type="PROSITE" id="PS50966">
    <property type="entry name" value="ZF_SWIM"/>
    <property type="match status" value="1"/>
</dbReference>
<dbReference type="GO" id="GO:0008270">
    <property type="term" value="F:zinc ion binding"/>
    <property type="evidence" value="ECO:0007669"/>
    <property type="project" value="UniProtKB-KW"/>
</dbReference>
<keyword evidence="6" id="KW-0675">Receptor</keyword>
<dbReference type="AlphaFoldDB" id="A0A2K3KUY5"/>
<evidence type="ECO:0000313" key="6">
    <source>
        <dbReference type="EMBL" id="PNX70095.1"/>
    </source>
</evidence>
<keyword evidence="6" id="KW-0418">Kinase</keyword>
<name>A0A2K3KUY5_TRIPR</name>
<reference evidence="6 7" key="2">
    <citation type="journal article" date="2017" name="Front. Plant Sci.">
        <title>Gene Classification and Mining of Molecular Markers Useful in Red Clover (Trifolium pratense) Breeding.</title>
        <authorList>
            <person name="Istvanek J."/>
            <person name="Dluhosova J."/>
            <person name="Dluhos P."/>
            <person name="Patkova L."/>
            <person name="Nedelnik J."/>
            <person name="Repkova J."/>
        </authorList>
    </citation>
    <scope>NUCLEOTIDE SEQUENCE [LARGE SCALE GENOMIC DNA]</scope>
    <source>
        <strain evidence="7">cv. Tatra</strain>
        <tissue evidence="6">Young leaves</tissue>
    </source>
</reference>
<evidence type="ECO:0000256" key="1">
    <source>
        <dbReference type="ARBA" id="ARBA00022723"/>
    </source>
</evidence>
<dbReference type="SMART" id="SM00575">
    <property type="entry name" value="ZnF_PMZ"/>
    <property type="match status" value="1"/>
</dbReference>
<feature type="domain" description="SWIM-type" evidence="5">
    <location>
        <begin position="80"/>
        <end position="112"/>
    </location>
</feature>
<organism evidence="6 7">
    <name type="scientific">Trifolium pratense</name>
    <name type="common">Red clover</name>
    <dbReference type="NCBI Taxonomy" id="57577"/>
    <lineage>
        <taxon>Eukaryota</taxon>
        <taxon>Viridiplantae</taxon>
        <taxon>Streptophyta</taxon>
        <taxon>Embryophyta</taxon>
        <taxon>Tracheophyta</taxon>
        <taxon>Spermatophyta</taxon>
        <taxon>Magnoliopsida</taxon>
        <taxon>eudicotyledons</taxon>
        <taxon>Gunneridae</taxon>
        <taxon>Pentapetalae</taxon>
        <taxon>rosids</taxon>
        <taxon>fabids</taxon>
        <taxon>Fabales</taxon>
        <taxon>Fabaceae</taxon>
        <taxon>Papilionoideae</taxon>
        <taxon>50 kb inversion clade</taxon>
        <taxon>NPAAA clade</taxon>
        <taxon>Hologalegina</taxon>
        <taxon>IRL clade</taxon>
        <taxon>Trifolieae</taxon>
        <taxon>Trifolium</taxon>
    </lineage>
</organism>
<protein>
    <submittedName>
        <fullName evidence="6">Receptor-like protein kinase HSL1</fullName>
    </submittedName>
</protein>
<evidence type="ECO:0000256" key="3">
    <source>
        <dbReference type="ARBA" id="ARBA00022833"/>
    </source>
</evidence>